<dbReference type="PANTHER" id="PTHR30069">
    <property type="entry name" value="TONB-DEPENDENT OUTER MEMBRANE RECEPTOR"/>
    <property type="match status" value="1"/>
</dbReference>
<dbReference type="RefSeq" id="WP_027850135.1">
    <property type="nucleotide sequence ID" value="NZ_BSOR01000001.1"/>
</dbReference>
<dbReference type="InterPro" id="IPR000531">
    <property type="entry name" value="Beta-barrel_TonB"/>
</dbReference>
<feature type="short sequence motif" description="TonB C-terminal box" evidence="12">
    <location>
        <begin position="672"/>
        <end position="689"/>
    </location>
</feature>
<dbReference type="InterPro" id="IPR039426">
    <property type="entry name" value="TonB-dep_rcpt-like"/>
</dbReference>
<evidence type="ECO:0000256" key="12">
    <source>
        <dbReference type="PROSITE-ProRule" id="PRU10144"/>
    </source>
</evidence>
<evidence type="ECO:0000256" key="8">
    <source>
        <dbReference type="ARBA" id="ARBA00023136"/>
    </source>
</evidence>
<dbReference type="Pfam" id="PF07715">
    <property type="entry name" value="Plug"/>
    <property type="match status" value="1"/>
</dbReference>
<keyword evidence="8 11" id="KW-0472">Membrane</keyword>
<dbReference type="Proteomes" id="UP001156682">
    <property type="component" value="Unassembled WGS sequence"/>
</dbReference>
<evidence type="ECO:0000259" key="15">
    <source>
        <dbReference type="Pfam" id="PF00593"/>
    </source>
</evidence>
<dbReference type="InterPro" id="IPR010917">
    <property type="entry name" value="TonB_rcpt_CS"/>
</dbReference>
<proteinExistence type="inferred from homology"/>
<gene>
    <name evidence="17" type="primary">hmuR</name>
    <name evidence="17" type="ORF">GCM10007878_01410</name>
</gene>
<keyword evidence="6 14" id="KW-0732">Signal</keyword>
<evidence type="ECO:0000256" key="14">
    <source>
        <dbReference type="SAM" id="SignalP"/>
    </source>
</evidence>
<evidence type="ECO:0000256" key="9">
    <source>
        <dbReference type="ARBA" id="ARBA00023170"/>
    </source>
</evidence>
<organism evidence="17 18">
    <name type="scientific">Marinospirillum insulare</name>
    <dbReference type="NCBI Taxonomy" id="217169"/>
    <lineage>
        <taxon>Bacteria</taxon>
        <taxon>Pseudomonadati</taxon>
        <taxon>Pseudomonadota</taxon>
        <taxon>Gammaproteobacteria</taxon>
        <taxon>Oceanospirillales</taxon>
        <taxon>Oceanospirillaceae</taxon>
        <taxon>Marinospirillum</taxon>
    </lineage>
</organism>
<feature type="domain" description="TonB-dependent receptor-like beta-barrel" evidence="15">
    <location>
        <begin position="177"/>
        <end position="656"/>
    </location>
</feature>
<dbReference type="CDD" id="cd01347">
    <property type="entry name" value="ligand_gated_channel"/>
    <property type="match status" value="1"/>
</dbReference>
<evidence type="ECO:0000256" key="1">
    <source>
        <dbReference type="ARBA" id="ARBA00004571"/>
    </source>
</evidence>
<name>A0ABQ5ZRD6_9GAMM</name>
<dbReference type="InterPro" id="IPR036942">
    <property type="entry name" value="Beta-barrel_TonB_sf"/>
</dbReference>
<dbReference type="InterPro" id="IPR012910">
    <property type="entry name" value="Plug_dom"/>
</dbReference>
<dbReference type="Pfam" id="PF00593">
    <property type="entry name" value="TonB_dep_Rec_b-barrel"/>
    <property type="match status" value="1"/>
</dbReference>
<dbReference type="PROSITE" id="PS52016">
    <property type="entry name" value="TONB_DEPENDENT_REC_3"/>
    <property type="match status" value="1"/>
</dbReference>
<dbReference type="Gene3D" id="2.170.130.10">
    <property type="entry name" value="TonB-dependent receptor, plug domain"/>
    <property type="match status" value="1"/>
</dbReference>
<comment type="caution">
    <text evidence="17">The sequence shown here is derived from an EMBL/GenBank/DDBJ whole genome shotgun (WGS) entry which is preliminary data.</text>
</comment>
<dbReference type="PANTHER" id="PTHR30069:SF29">
    <property type="entry name" value="HEMOGLOBIN AND HEMOGLOBIN-HAPTOGLOBIN-BINDING PROTEIN 1-RELATED"/>
    <property type="match status" value="1"/>
</dbReference>
<evidence type="ECO:0000259" key="16">
    <source>
        <dbReference type="Pfam" id="PF07715"/>
    </source>
</evidence>
<evidence type="ECO:0000256" key="6">
    <source>
        <dbReference type="ARBA" id="ARBA00022729"/>
    </source>
</evidence>
<dbReference type="InterPro" id="IPR037066">
    <property type="entry name" value="Plug_dom_sf"/>
</dbReference>
<keyword evidence="10 11" id="KW-0998">Cell outer membrane</keyword>
<evidence type="ECO:0000256" key="2">
    <source>
        <dbReference type="ARBA" id="ARBA00008143"/>
    </source>
</evidence>
<evidence type="ECO:0000313" key="18">
    <source>
        <dbReference type="Proteomes" id="UP001156682"/>
    </source>
</evidence>
<keyword evidence="5 11" id="KW-0812">Transmembrane</keyword>
<comment type="similarity">
    <text evidence="2">Belongs to the TonB-dependent receptor family. Hemoglobin/haptoglobin binding protein subfamily.</text>
</comment>
<feature type="chain" id="PRO_5046026535" evidence="14">
    <location>
        <begin position="23"/>
        <end position="689"/>
    </location>
</feature>
<evidence type="ECO:0000313" key="17">
    <source>
        <dbReference type="EMBL" id="GLR62706.1"/>
    </source>
</evidence>
<evidence type="ECO:0000256" key="11">
    <source>
        <dbReference type="PROSITE-ProRule" id="PRU01360"/>
    </source>
</evidence>
<dbReference type="Gene3D" id="2.40.170.20">
    <property type="entry name" value="TonB-dependent receptor, beta-barrel domain"/>
    <property type="match status" value="1"/>
</dbReference>
<comment type="subcellular location">
    <subcellularLocation>
        <location evidence="1 11">Cell outer membrane</location>
        <topology evidence="1 11">Multi-pass membrane protein</topology>
    </subcellularLocation>
</comment>
<keyword evidence="3 11" id="KW-0813">Transport</keyword>
<sequence length="689" mass="74285">MSFPCNKIALGCLAALSLPLQAQTVQLDDQVITARGYESDSFDTPQAISIIKPQATDQGPVGDLLVGQPGLAVQSDGAWGKNPVVRGMKKESIVVMVDGIRVNSAQPQGALASFLGLGLLDRAEIIKGPNSVLYGSGAMGGVVNMLTPAPKFTQESQLGGRFGASASSVDKGYSGALILEGSNSQQGFVVGLAGSDVGDYKSPNGREDNTGYQATSALVKYQHKLAEDWVVRANLQRHDDEDVWYPGSARTGGQPGGAGIPLPLGKVTIHSPKQHRELYSLGLDAPLAGGNLSTDIYHQEVFRQIRANSQKLNRDYVRNDVTFKTTGLRSQWNGHLMDSHWLSVGVEGWKMTGNPARYMDNNPPAFNSNTRNDPFRDGEVTSMGLFLQDEFAIGETLFTAGLRFDQVMGDAKVKGAGPAAQTTGLKSTDNNVSWSLGAVQPLTTSLNVYANVGQAYRAADLRERFEDSARGDGYYHTGNPQLDPERSSSVELGLKARDGLMAYQLATFFTQVDDYIAGRVTGQNHPQNNLPIKKTENLDKVEIYGFEGNLEMPVSVLLVDAGFTWMRGTNKQDDEPLYQMPANELRLGVGQPAETGFSWHTGVRAVAKQDRIATQFTNGSENETSGFVTLDARLGYSFGSMAGLKTSQVNLQLNNLMDKKYHEHLTDGISGQELKAPGRGAVLAFSGSF</sequence>
<dbReference type="SUPFAM" id="SSF56935">
    <property type="entry name" value="Porins"/>
    <property type="match status" value="1"/>
</dbReference>
<evidence type="ECO:0000256" key="4">
    <source>
        <dbReference type="ARBA" id="ARBA00022452"/>
    </source>
</evidence>
<protein>
    <submittedName>
        <fullName evidence="17">Hemin receptor</fullName>
    </submittedName>
</protein>
<evidence type="ECO:0000256" key="3">
    <source>
        <dbReference type="ARBA" id="ARBA00022448"/>
    </source>
</evidence>
<keyword evidence="18" id="KW-1185">Reference proteome</keyword>
<evidence type="ECO:0000256" key="10">
    <source>
        <dbReference type="ARBA" id="ARBA00023237"/>
    </source>
</evidence>
<dbReference type="PROSITE" id="PS01156">
    <property type="entry name" value="TONB_DEPENDENT_REC_2"/>
    <property type="match status" value="1"/>
</dbReference>
<dbReference type="EMBL" id="BSOR01000001">
    <property type="protein sequence ID" value="GLR62706.1"/>
    <property type="molecule type" value="Genomic_DNA"/>
</dbReference>
<feature type="domain" description="TonB-dependent receptor plug" evidence="16">
    <location>
        <begin position="42"/>
        <end position="142"/>
    </location>
</feature>
<feature type="signal peptide" evidence="14">
    <location>
        <begin position="1"/>
        <end position="22"/>
    </location>
</feature>
<evidence type="ECO:0000256" key="13">
    <source>
        <dbReference type="RuleBase" id="RU003357"/>
    </source>
</evidence>
<keyword evidence="9 17" id="KW-0675">Receptor</keyword>
<keyword evidence="7 13" id="KW-0798">TonB box</keyword>
<evidence type="ECO:0000256" key="5">
    <source>
        <dbReference type="ARBA" id="ARBA00022692"/>
    </source>
</evidence>
<keyword evidence="4 11" id="KW-1134">Transmembrane beta strand</keyword>
<accession>A0ABQ5ZRD6</accession>
<evidence type="ECO:0000256" key="7">
    <source>
        <dbReference type="ARBA" id="ARBA00023077"/>
    </source>
</evidence>
<reference evidence="18" key="1">
    <citation type="journal article" date="2019" name="Int. J. Syst. Evol. Microbiol.">
        <title>The Global Catalogue of Microorganisms (GCM) 10K type strain sequencing project: providing services to taxonomists for standard genome sequencing and annotation.</title>
        <authorList>
            <consortium name="The Broad Institute Genomics Platform"/>
            <consortium name="The Broad Institute Genome Sequencing Center for Infectious Disease"/>
            <person name="Wu L."/>
            <person name="Ma J."/>
        </authorList>
    </citation>
    <scope>NUCLEOTIDE SEQUENCE [LARGE SCALE GENOMIC DNA]</scope>
    <source>
        <strain evidence="18">NBRC 100033</strain>
    </source>
</reference>